<dbReference type="GO" id="GO:0016929">
    <property type="term" value="F:deSUMOylase activity"/>
    <property type="evidence" value="ECO:0007669"/>
    <property type="project" value="TreeGrafter"/>
</dbReference>
<keyword evidence="2 7" id="KW-0645">Protease</keyword>
<sequence length="363" mass="42018">MTTSRIKMNAERNMKEEAQPSNQNFDVSRSVNFGGDIVHVVDDASINKSKDEEASDKTKNDEASAKSKNVTEKKISVDSIVVYEKSLKKFISSRGHTVGLFNLWYPVKEIDFEMAEFIFSEHQNLSYVVASYGKIELTHELMKCMKPGLLTHAKPTRAHPKPPSVWFLPTQVSQKYLRLMMTINRYAREQEWKEKYLGDLSVCEHILVPLHAGNHWFMADIWIKEHVIQIWDSMSTARDKPAHAELVYEMLERLDTLLLLDRKMAFGDDYQFVNCLIRHVFIIPKQDNGSDCRVFIMMYMEALSKGKENCPEEFFAVDERLRISLQITHHPFNSLKDSISTDVENFILACRNLETVKPDVDCK</sequence>
<evidence type="ECO:0000313" key="8">
    <source>
        <dbReference type="Proteomes" id="UP000237000"/>
    </source>
</evidence>
<dbReference type="Proteomes" id="UP000237000">
    <property type="component" value="Unassembled WGS sequence"/>
</dbReference>
<dbReference type="PANTHER" id="PTHR12606:SF151">
    <property type="entry name" value="UBIQUITIN-LIKE PROTEASE FAMILY PROFILE DOMAIN-CONTAINING PROTEIN"/>
    <property type="match status" value="1"/>
</dbReference>
<feature type="compositionally biased region" description="Polar residues" evidence="5">
    <location>
        <begin position="19"/>
        <end position="28"/>
    </location>
</feature>
<evidence type="ECO:0000256" key="2">
    <source>
        <dbReference type="ARBA" id="ARBA00022670"/>
    </source>
</evidence>
<dbReference type="InParanoid" id="A0A2P5FD87"/>
<keyword evidence="3" id="KW-0378">Hydrolase</keyword>
<dbReference type="PROSITE" id="PS50600">
    <property type="entry name" value="ULP_PROTEASE"/>
    <property type="match status" value="1"/>
</dbReference>
<feature type="domain" description="Ubiquitin-like protease family profile" evidence="6">
    <location>
        <begin position="80"/>
        <end position="303"/>
    </location>
</feature>
<comment type="caution">
    <text evidence="7">The sequence shown here is derived from an EMBL/GenBank/DDBJ whole genome shotgun (WGS) entry which is preliminary data.</text>
</comment>
<dbReference type="STRING" id="63057.A0A2P5FD87"/>
<feature type="region of interest" description="Disordered" evidence="5">
    <location>
        <begin position="1"/>
        <end position="28"/>
    </location>
</feature>
<dbReference type="Pfam" id="PF02902">
    <property type="entry name" value="Peptidase_C48"/>
    <property type="match status" value="1"/>
</dbReference>
<evidence type="ECO:0000256" key="5">
    <source>
        <dbReference type="SAM" id="MobiDB-lite"/>
    </source>
</evidence>
<feature type="region of interest" description="Disordered" evidence="5">
    <location>
        <begin position="48"/>
        <end position="69"/>
    </location>
</feature>
<dbReference type="InterPro" id="IPR003653">
    <property type="entry name" value="Peptidase_C48_C"/>
</dbReference>
<dbReference type="EMBL" id="JXTC01000043">
    <property type="protein sequence ID" value="PON95753.1"/>
    <property type="molecule type" value="Genomic_DNA"/>
</dbReference>
<comment type="similarity">
    <text evidence="1">Belongs to the peptidase C48 family.</text>
</comment>
<evidence type="ECO:0000256" key="3">
    <source>
        <dbReference type="ARBA" id="ARBA00022801"/>
    </source>
</evidence>
<organism evidence="7 8">
    <name type="scientific">Trema orientale</name>
    <name type="common">Charcoal tree</name>
    <name type="synonym">Celtis orientalis</name>
    <dbReference type="NCBI Taxonomy" id="63057"/>
    <lineage>
        <taxon>Eukaryota</taxon>
        <taxon>Viridiplantae</taxon>
        <taxon>Streptophyta</taxon>
        <taxon>Embryophyta</taxon>
        <taxon>Tracheophyta</taxon>
        <taxon>Spermatophyta</taxon>
        <taxon>Magnoliopsida</taxon>
        <taxon>eudicotyledons</taxon>
        <taxon>Gunneridae</taxon>
        <taxon>Pentapetalae</taxon>
        <taxon>rosids</taxon>
        <taxon>fabids</taxon>
        <taxon>Rosales</taxon>
        <taxon>Cannabaceae</taxon>
        <taxon>Trema</taxon>
    </lineage>
</organism>
<reference evidence="8" key="1">
    <citation type="submission" date="2016-06" db="EMBL/GenBank/DDBJ databases">
        <title>Parallel loss of symbiosis genes in relatives of nitrogen-fixing non-legume Parasponia.</title>
        <authorList>
            <person name="Van Velzen R."/>
            <person name="Holmer R."/>
            <person name="Bu F."/>
            <person name="Rutten L."/>
            <person name="Van Zeijl A."/>
            <person name="Liu W."/>
            <person name="Santuari L."/>
            <person name="Cao Q."/>
            <person name="Sharma T."/>
            <person name="Shen D."/>
            <person name="Roswanjaya Y."/>
            <person name="Wardhani T."/>
            <person name="Kalhor M.S."/>
            <person name="Jansen J."/>
            <person name="Van den Hoogen J."/>
            <person name="Gungor B."/>
            <person name="Hartog M."/>
            <person name="Hontelez J."/>
            <person name="Verver J."/>
            <person name="Yang W.-C."/>
            <person name="Schijlen E."/>
            <person name="Repin R."/>
            <person name="Schilthuizen M."/>
            <person name="Schranz E."/>
            <person name="Heidstra R."/>
            <person name="Miyata K."/>
            <person name="Fedorova E."/>
            <person name="Kohlen W."/>
            <person name="Bisseling T."/>
            <person name="Smit S."/>
            <person name="Geurts R."/>
        </authorList>
    </citation>
    <scope>NUCLEOTIDE SEQUENCE [LARGE SCALE GENOMIC DNA]</scope>
    <source>
        <strain evidence="8">cv. RG33-2</strain>
    </source>
</reference>
<evidence type="ECO:0000256" key="1">
    <source>
        <dbReference type="ARBA" id="ARBA00005234"/>
    </source>
</evidence>
<feature type="compositionally biased region" description="Basic and acidic residues" evidence="5">
    <location>
        <begin position="8"/>
        <end position="18"/>
    </location>
</feature>
<keyword evidence="4" id="KW-0788">Thiol protease</keyword>
<proteinExistence type="inferred from homology"/>
<protein>
    <submittedName>
        <fullName evidence="7">Ulp1 protease family, C-terminal catalytic domain containing protein</fullName>
    </submittedName>
</protein>
<evidence type="ECO:0000313" key="7">
    <source>
        <dbReference type="EMBL" id="PON95753.1"/>
    </source>
</evidence>
<dbReference type="OrthoDB" id="696486at2759"/>
<name>A0A2P5FD87_TREOI</name>
<dbReference type="GO" id="GO:0005634">
    <property type="term" value="C:nucleus"/>
    <property type="evidence" value="ECO:0007669"/>
    <property type="project" value="TreeGrafter"/>
</dbReference>
<evidence type="ECO:0000259" key="6">
    <source>
        <dbReference type="PROSITE" id="PS50600"/>
    </source>
</evidence>
<dbReference type="AlphaFoldDB" id="A0A2P5FD87"/>
<dbReference type="Gene3D" id="3.40.395.10">
    <property type="entry name" value="Adenoviral Proteinase, Chain A"/>
    <property type="match status" value="1"/>
</dbReference>
<gene>
    <name evidence="7" type="ORF">TorRG33x02_085820</name>
</gene>
<dbReference type="SUPFAM" id="SSF54001">
    <property type="entry name" value="Cysteine proteinases"/>
    <property type="match status" value="1"/>
</dbReference>
<dbReference type="PANTHER" id="PTHR12606">
    <property type="entry name" value="SENTRIN/SUMO-SPECIFIC PROTEASE"/>
    <property type="match status" value="1"/>
</dbReference>
<dbReference type="GO" id="GO:0006508">
    <property type="term" value="P:proteolysis"/>
    <property type="evidence" value="ECO:0007669"/>
    <property type="project" value="UniProtKB-KW"/>
</dbReference>
<accession>A0A2P5FD87</accession>
<evidence type="ECO:0000256" key="4">
    <source>
        <dbReference type="ARBA" id="ARBA00022807"/>
    </source>
</evidence>
<keyword evidence="8" id="KW-1185">Reference proteome</keyword>
<dbReference type="GO" id="GO:0016926">
    <property type="term" value="P:protein desumoylation"/>
    <property type="evidence" value="ECO:0007669"/>
    <property type="project" value="TreeGrafter"/>
</dbReference>
<dbReference type="InterPro" id="IPR038765">
    <property type="entry name" value="Papain-like_cys_pep_sf"/>
</dbReference>